<keyword evidence="1" id="KW-0175">Coiled coil</keyword>
<organism evidence="2 3">
    <name type="scientific">Stylonychia lemnae</name>
    <name type="common">Ciliate</name>
    <dbReference type="NCBI Taxonomy" id="5949"/>
    <lineage>
        <taxon>Eukaryota</taxon>
        <taxon>Sar</taxon>
        <taxon>Alveolata</taxon>
        <taxon>Ciliophora</taxon>
        <taxon>Intramacronucleata</taxon>
        <taxon>Spirotrichea</taxon>
        <taxon>Stichotrichia</taxon>
        <taxon>Sporadotrichida</taxon>
        <taxon>Oxytrichidae</taxon>
        <taxon>Stylonychinae</taxon>
        <taxon>Stylonychia</taxon>
    </lineage>
</organism>
<sequence length="330" mass="39032">MQNTKQNNQVDQVQQITGFVSNIAENYQQNSSDIKDWEIASPPFQQQEKDDFMPMKYQGLKMDNYEDLFQSNFESSEDNIQNRTVLEKVRASSRVNFSKLTESEKNIRLKNMAQEIRKLRKQLRTTKTKAIKKQSNIKFPSLNQLVKVIEQVQNLKGNFDKTEDEFDSIKLEITPQLKIQQKQTEIQQHYTTQQSISKGVLNYETIQGISSFTLNKANNAVQGDKEDQELEKIVFDFKFYTDDYSQYQKNQYKQNQGKQENIEKNEFQKHNQISVEKNLKQIKKSKNDLDFIIQGEQQLHFNLQNLLMQQNKEPQQQQYYNSSLIDKNYS</sequence>
<dbReference type="AlphaFoldDB" id="A0A078AZ62"/>
<dbReference type="InParanoid" id="A0A078AZ62"/>
<accession>A0A078AZ62</accession>
<dbReference type="EMBL" id="CCKQ01015603">
    <property type="protein sequence ID" value="CDW87429.1"/>
    <property type="molecule type" value="Genomic_DNA"/>
</dbReference>
<keyword evidence="3" id="KW-1185">Reference proteome</keyword>
<dbReference type="Proteomes" id="UP000039865">
    <property type="component" value="Unassembled WGS sequence"/>
</dbReference>
<evidence type="ECO:0000313" key="3">
    <source>
        <dbReference type="Proteomes" id="UP000039865"/>
    </source>
</evidence>
<protein>
    <submittedName>
        <fullName evidence="2">Uncharacterized protein</fullName>
    </submittedName>
</protein>
<name>A0A078AZ62_STYLE</name>
<feature type="coiled-coil region" evidence="1">
    <location>
        <begin position="102"/>
        <end position="172"/>
    </location>
</feature>
<evidence type="ECO:0000256" key="1">
    <source>
        <dbReference type="SAM" id="Coils"/>
    </source>
</evidence>
<gene>
    <name evidence="2" type="primary">Contig10993.g11745</name>
    <name evidence="2" type="ORF">STYLEM_16532</name>
</gene>
<proteinExistence type="predicted"/>
<evidence type="ECO:0000313" key="2">
    <source>
        <dbReference type="EMBL" id="CDW87429.1"/>
    </source>
</evidence>
<reference evidence="2 3" key="1">
    <citation type="submission" date="2014-06" db="EMBL/GenBank/DDBJ databases">
        <authorList>
            <person name="Swart Estienne"/>
        </authorList>
    </citation>
    <scope>NUCLEOTIDE SEQUENCE [LARGE SCALE GENOMIC DNA]</scope>
    <source>
        <strain evidence="2 3">130c</strain>
    </source>
</reference>